<keyword evidence="6 9" id="KW-1133">Transmembrane helix</keyword>
<gene>
    <name evidence="10" type="ORF">I7X39_06735</name>
</gene>
<name>A0A931J0Q7_9BURK</name>
<dbReference type="AlphaFoldDB" id="A0A931J0Q7"/>
<feature type="transmembrane region" description="Helical" evidence="9">
    <location>
        <begin position="166"/>
        <end position="193"/>
    </location>
</feature>
<comment type="subcellular location">
    <subcellularLocation>
        <location evidence="1">Cell inner membrane</location>
        <topology evidence="1">Multi-pass membrane protein</topology>
    </subcellularLocation>
</comment>
<feature type="transmembrane region" description="Helical" evidence="9">
    <location>
        <begin position="274"/>
        <end position="294"/>
    </location>
</feature>
<keyword evidence="4" id="KW-0997">Cell inner membrane</keyword>
<dbReference type="PANTHER" id="PTHR30574:SF1">
    <property type="entry name" value="SULPHUR TRANSPORT DOMAIN-CONTAINING PROTEIN"/>
    <property type="match status" value="1"/>
</dbReference>
<keyword evidence="3" id="KW-1003">Cell membrane</keyword>
<evidence type="ECO:0000256" key="2">
    <source>
        <dbReference type="ARBA" id="ARBA00022448"/>
    </source>
</evidence>
<keyword evidence="5 9" id="KW-0812">Transmembrane</keyword>
<feature type="transmembrane region" description="Helical" evidence="9">
    <location>
        <begin position="205"/>
        <end position="223"/>
    </location>
</feature>
<dbReference type="PANTHER" id="PTHR30574">
    <property type="entry name" value="INNER MEMBRANE PROTEIN YEDE"/>
    <property type="match status" value="1"/>
</dbReference>
<dbReference type="EMBL" id="JAEDAK010000003">
    <property type="protein sequence ID" value="MBH9576593.1"/>
    <property type="molecule type" value="Genomic_DNA"/>
</dbReference>
<feature type="transmembrane region" description="Helical" evidence="9">
    <location>
        <begin position="86"/>
        <end position="105"/>
    </location>
</feature>
<dbReference type="RefSeq" id="WP_198110200.1">
    <property type="nucleotide sequence ID" value="NZ_JAEDAK010000003.1"/>
</dbReference>
<feature type="transmembrane region" description="Helical" evidence="9">
    <location>
        <begin position="12"/>
        <end position="33"/>
    </location>
</feature>
<protein>
    <submittedName>
        <fullName evidence="10">YeeE/YedE family protein</fullName>
    </submittedName>
</protein>
<organism evidence="10 11">
    <name type="scientific">Inhella proteolytica</name>
    <dbReference type="NCBI Taxonomy" id="2795029"/>
    <lineage>
        <taxon>Bacteria</taxon>
        <taxon>Pseudomonadati</taxon>
        <taxon>Pseudomonadota</taxon>
        <taxon>Betaproteobacteria</taxon>
        <taxon>Burkholderiales</taxon>
        <taxon>Sphaerotilaceae</taxon>
        <taxon>Inhella</taxon>
    </lineage>
</organism>
<reference evidence="10" key="1">
    <citation type="submission" date="2020-12" db="EMBL/GenBank/DDBJ databases">
        <title>The genome sequence of Inhella sp. 1Y17.</title>
        <authorList>
            <person name="Liu Y."/>
        </authorList>
    </citation>
    <scope>NUCLEOTIDE SEQUENCE</scope>
    <source>
        <strain evidence="10">1Y17</strain>
    </source>
</reference>
<feature type="transmembrane region" description="Helical" evidence="9">
    <location>
        <begin position="125"/>
        <end position="146"/>
    </location>
</feature>
<evidence type="ECO:0000313" key="11">
    <source>
        <dbReference type="Proteomes" id="UP000613266"/>
    </source>
</evidence>
<feature type="transmembrane region" description="Helical" evidence="9">
    <location>
        <begin position="341"/>
        <end position="360"/>
    </location>
</feature>
<evidence type="ECO:0000256" key="8">
    <source>
        <dbReference type="ARBA" id="ARBA00035655"/>
    </source>
</evidence>
<evidence type="ECO:0000313" key="10">
    <source>
        <dbReference type="EMBL" id="MBH9576593.1"/>
    </source>
</evidence>
<keyword evidence="11" id="KW-1185">Reference proteome</keyword>
<keyword evidence="7 9" id="KW-0472">Membrane</keyword>
<dbReference type="GO" id="GO:0005886">
    <property type="term" value="C:plasma membrane"/>
    <property type="evidence" value="ECO:0007669"/>
    <property type="project" value="UniProtKB-SubCell"/>
</dbReference>
<evidence type="ECO:0000256" key="9">
    <source>
        <dbReference type="SAM" id="Phobius"/>
    </source>
</evidence>
<comment type="caution">
    <text evidence="10">The sequence shown here is derived from an EMBL/GenBank/DDBJ whole genome shotgun (WGS) entry which is preliminary data.</text>
</comment>
<accession>A0A931J0Q7</accession>
<feature type="transmembrane region" description="Helical" evidence="9">
    <location>
        <begin position="314"/>
        <end position="335"/>
    </location>
</feature>
<dbReference type="Proteomes" id="UP000613266">
    <property type="component" value="Unassembled WGS sequence"/>
</dbReference>
<evidence type="ECO:0000256" key="6">
    <source>
        <dbReference type="ARBA" id="ARBA00022989"/>
    </source>
</evidence>
<evidence type="ECO:0000256" key="1">
    <source>
        <dbReference type="ARBA" id="ARBA00004429"/>
    </source>
</evidence>
<evidence type="ECO:0000256" key="3">
    <source>
        <dbReference type="ARBA" id="ARBA00022475"/>
    </source>
</evidence>
<keyword evidence="2" id="KW-0813">Transport</keyword>
<dbReference type="InterPro" id="IPR007272">
    <property type="entry name" value="Sulf_transp_TsuA/YedE"/>
</dbReference>
<dbReference type="Pfam" id="PF04143">
    <property type="entry name" value="Sulf_transp"/>
    <property type="match status" value="1"/>
</dbReference>
<comment type="similarity">
    <text evidence="8">Belongs to the TsuA/YedE (TC 9.B.102) family.</text>
</comment>
<sequence length="371" mass="38790">MNEAELLTRTQQVLALGFGLGALLGALAQRTQFCVMGAISDAALLGERARLRQWVLAIAVALIGFNLLVAAGWVSAAQTVYGARTLLWVSHPVGGLLFGFGMVLASGCGTKTLVRVGGGNLKSLVVLLVMGLAAFMTLRGLTAVLRHHGLDRWVIELPTGQDLPSLLAQALGLPVPQLALGLGLGLGVLLLTWVLRHPEGRRAEVWMGGAGVGLLVCALWALSSRFAFVPEHPATLEPVYLATAGNRPESFSFVSPSAGLLDYLLFFSDRSKTLSLGVAVLLGVIAGAALSSLLRREFRWEGFRQTEDLANHLVGALLMGVGGVTALGCTFGQGISGLSTLSLGSLLATAGIVLGALGALRYQLWRADHAG</sequence>
<evidence type="ECO:0000256" key="7">
    <source>
        <dbReference type="ARBA" id="ARBA00023136"/>
    </source>
</evidence>
<evidence type="ECO:0000256" key="4">
    <source>
        <dbReference type="ARBA" id="ARBA00022519"/>
    </source>
</evidence>
<evidence type="ECO:0000256" key="5">
    <source>
        <dbReference type="ARBA" id="ARBA00022692"/>
    </source>
</evidence>
<feature type="transmembrane region" description="Helical" evidence="9">
    <location>
        <begin position="54"/>
        <end position="74"/>
    </location>
</feature>
<proteinExistence type="inferred from homology"/>